<dbReference type="Proteomes" id="UP000752696">
    <property type="component" value="Unassembled WGS sequence"/>
</dbReference>
<dbReference type="OrthoDB" id="420422at2759"/>
<protein>
    <submittedName>
        <fullName evidence="1">Uncharacterized protein</fullName>
    </submittedName>
</protein>
<dbReference type="GO" id="GO:0042148">
    <property type="term" value="P:DNA strand invasion"/>
    <property type="evidence" value="ECO:0007669"/>
    <property type="project" value="TreeGrafter"/>
</dbReference>
<sequence>IESGIELLARLNKKPSLRGLEDALFFEGPRGTDIIEISGVQSSGKTLLLSQMLAKCILPNYREIKGCNASAILINTDHHFQISKLVELMSNIVNAATDTASFTATDVAVDVEFDKRAVIKNSLRNLHVVDCYDSEQFAVTLRTLDDIFVDNAKIALVAIDSITAYYWQDCEDNVITIDAYAKNLLRLVRTHTARFNVATVYTKLYKNIDNKGKKLTTDNANYRIQLCKACNSKNFTCTLETTQIVRKIHYSILSDGIKWKMDEK</sequence>
<dbReference type="GO" id="GO:0033063">
    <property type="term" value="C:Rad51B-Rad51C-Rad51D-XRCC2 complex"/>
    <property type="evidence" value="ECO:0007669"/>
    <property type="project" value="InterPro"/>
</dbReference>
<dbReference type="InterPro" id="IPR027417">
    <property type="entry name" value="P-loop_NTPase"/>
</dbReference>
<dbReference type="GO" id="GO:0000724">
    <property type="term" value="P:double-strand break repair via homologous recombination"/>
    <property type="evidence" value="ECO:0007669"/>
    <property type="project" value="InterPro"/>
</dbReference>
<organism evidence="1 2">
    <name type="scientific">Heterotrigona itama</name>
    <dbReference type="NCBI Taxonomy" id="395501"/>
    <lineage>
        <taxon>Eukaryota</taxon>
        <taxon>Metazoa</taxon>
        <taxon>Ecdysozoa</taxon>
        <taxon>Arthropoda</taxon>
        <taxon>Hexapoda</taxon>
        <taxon>Insecta</taxon>
        <taxon>Pterygota</taxon>
        <taxon>Neoptera</taxon>
        <taxon>Endopterygota</taxon>
        <taxon>Hymenoptera</taxon>
        <taxon>Apocrita</taxon>
        <taxon>Aculeata</taxon>
        <taxon>Apoidea</taxon>
        <taxon>Anthophila</taxon>
        <taxon>Apidae</taxon>
        <taxon>Heterotrigona</taxon>
    </lineage>
</organism>
<dbReference type="InterPro" id="IPR030547">
    <property type="entry name" value="XRCC2"/>
</dbReference>
<accession>A0A6V7H6I2</accession>
<evidence type="ECO:0000313" key="1">
    <source>
        <dbReference type="EMBL" id="CAD1474871.1"/>
    </source>
</evidence>
<dbReference type="AlphaFoldDB" id="A0A6V7H6I2"/>
<dbReference type="CDD" id="cd19490">
    <property type="entry name" value="XRCC2"/>
    <property type="match status" value="1"/>
</dbReference>
<dbReference type="PANTHER" id="PTHR46644:SF2">
    <property type="entry name" value="DNA REPAIR PROTEIN XRCC2"/>
    <property type="match status" value="1"/>
</dbReference>
<name>A0A6V7H6I2_9HYME</name>
<dbReference type="PANTHER" id="PTHR46644">
    <property type="entry name" value="DNA REPAIR PROTEIN XRCC2"/>
    <property type="match status" value="1"/>
</dbReference>
<dbReference type="GO" id="GO:0005657">
    <property type="term" value="C:replication fork"/>
    <property type="evidence" value="ECO:0007669"/>
    <property type="project" value="InterPro"/>
</dbReference>
<comment type="caution">
    <text evidence="1">The sequence shown here is derived from an EMBL/GenBank/DDBJ whole genome shotgun (WGS) entry which is preliminary data.</text>
</comment>
<dbReference type="GO" id="GO:0000400">
    <property type="term" value="F:four-way junction DNA binding"/>
    <property type="evidence" value="ECO:0007669"/>
    <property type="project" value="TreeGrafter"/>
</dbReference>
<dbReference type="SUPFAM" id="SSF52540">
    <property type="entry name" value="P-loop containing nucleoside triphosphate hydrolases"/>
    <property type="match status" value="1"/>
</dbReference>
<proteinExistence type="predicted"/>
<evidence type="ECO:0000313" key="2">
    <source>
        <dbReference type="Proteomes" id="UP000752696"/>
    </source>
</evidence>
<dbReference type="EMBL" id="CAJDYZ010007992">
    <property type="protein sequence ID" value="CAD1474871.1"/>
    <property type="molecule type" value="Genomic_DNA"/>
</dbReference>
<gene>
    <name evidence="1" type="ORF">MHI_LOCUS498546</name>
</gene>
<dbReference type="Gene3D" id="3.40.50.300">
    <property type="entry name" value="P-loop containing nucleotide triphosphate hydrolases"/>
    <property type="match status" value="1"/>
</dbReference>
<dbReference type="GO" id="GO:0005813">
    <property type="term" value="C:centrosome"/>
    <property type="evidence" value="ECO:0007669"/>
    <property type="project" value="TreeGrafter"/>
</dbReference>
<feature type="non-terminal residue" evidence="1">
    <location>
        <position position="1"/>
    </location>
</feature>
<keyword evidence="2" id="KW-1185">Reference proteome</keyword>
<reference evidence="1" key="1">
    <citation type="submission" date="2020-07" db="EMBL/GenBank/DDBJ databases">
        <authorList>
            <person name="Nazaruddin N."/>
        </authorList>
    </citation>
    <scope>NUCLEOTIDE SEQUENCE</scope>
</reference>